<keyword evidence="1" id="KW-0175">Coiled coil</keyword>
<feature type="domain" description="Transposase IS204/IS1001/IS1096/IS1165 helix-turn-helix" evidence="3">
    <location>
        <begin position="26"/>
        <end position="67"/>
    </location>
</feature>
<evidence type="ECO:0000256" key="1">
    <source>
        <dbReference type="SAM" id="Coils"/>
    </source>
</evidence>
<dbReference type="Pfam" id="PF01610">
    <property type="entry name" value="DDE_Tnp_ISL3"/>
    <property type="match status" value="1"/>
</dbReference>
<feature type="coiled-coil region" evidence="1">
    <location>
        <begin position="202"/>
        <end position="229"/>
    </location>
</feature>
<accession>A0A6C2USZ7</accession>
<protein>
    <recommendedName>
        <fullName evidence="6">Transposase IS204/IS1001/IS1096/IS1165 DDE domain-containing protein</fullName>
    </recommendedName>
</protein>
<dbReference type="AlphaFoldDB" id="A0A6C2USZ7"/>
<reference evidence="4 5" key="1">
    <citation type="submission" date="2019-04" db="EMBL/GenBank/DDBJ databases">
        <authorList>
            <person name="Van Vliet M D."/>
        </authorList>
    </citation>
    <scope>NUCLEOTIDE SEQUENCE [LARGE SCALE GENOMIC DNA]</scope>
    <source>
        <strain evidence="4 5">F21</strain>
    </source>
</reference>
<sequence length="335" mass="38822">MRVAVRRIRCRDCGASSHEPITFCPDPYVRYTKWTARFVLALRTEMSISAVAKFTGLHWETVKNIEKAWLEKKYKRVRLDDVAYLGIDEVYLGKRLGYITVVRDIDSGAVLFIGKGKGGDALKKFRKRIKRKAKQIKAVAIDMANSYSAWVAEVLPDADIVYDHFHVIKSMNDKLNTLRRSTMNRLEDDQKKELKGKRFLLLRNEESLSEESKEELEELRERFEDLGLASAMKEYLRNIYRIAPGASIAKLAFEKWCVMADESGIACLKTMAKTIRQRIEGLLAYWNHGCLTSASQEGFNNKIGWLTRQAYGYRDEKYLHLKIYDLPHLSTRRHL</sequence>
<dbReference type="Pfam" id="PF13542">
    <property type="entry name" value="HTH_Tnp_ISL3"/>
    <property type="match status" value="1"/>
</dbReference>
<proteinExistence type="predicted"/>
<dbReference type="RefSeq" id="WP_136065464.1">
    <property type="nucleotide sequence ID" value="NZ_CAAHFH010000003.1"/>
</dbReference>
<name>A0A6C2USZ7_9BACT</name>
<dbReference type="InterPro" id="IPR032877">
    <property type="entry name" value="Transposase_HTH"/>
</dbReference>
<dbReference type="EMBL" id="CAAHFH010000003">
    <property type="protein sequence ID" value="VGO23269.1"/>
    <property type="molecule type" value="Genomic_DNA"/>
</dbReference>
<dbReference type="InterPro" id="IPR002560">
    <property type="entry name" value="Transposase_DDE"/>
</dbReference>
<dbReference type="PANTHER" id="PTHR33498">
    <property type="entry name" value="TRANSPOSASE FOR INSERTION SEQUENCE ELEMENT IS1557"/>
    <property type="match status" value="1"/>
</dbReference>
<organism evidence="4 5">
    <name type="scientific">Pontiella sulfatireligans</name>
    <dbReference type="NCBI Taxonomy" id="2750658"/>
    <lineage>
        <taxon>Bacteria</taxon>
        <taxon>Pseudomonadati</taxon>
        <taxon>Kiritimatiellota</taxon>
        <taxon>Kiritimatiellia</taxon>
        <taxon>Kiritimatiellales</taxon>
        <taxon>Pontiellaceae</taxon>
        <taxon>Pontiella</taxon>
    </lineage>
</organism>
<evidence type="ECO:0008006" key="6">
    <source>
        <dbReference type="Google" id="ProtNLM"/>
    </source>
</evidence>
<dbReference type="PANTHER" id="PTHR33498:SF1">
    <property type="entry name" value="TRANSPOSASE FOR INSERTION SEQUENCE ELEMENT IS1557"/>
    <property type="match status" value="1"/>
</dbReference>
<evidence type="ECO:0000259" key="2">
    <source>
        <dbReference type="Pfam" id="PF01610"/>
    </source>
</evidence>
<evidence type="ECO:0000313" key="5">
    <source>
        <dbReference type="Proteomes" id="UP000346198"/>
    </source>
</evidence>
<evidence type="ECO:0000313" key="4">
    <source>
        <dbReference type="EMBL" id="VGO23269.1"/>
    </source>
</evidence>
<gene>
    <name evidence="4" type="ORF">SCARR_05376</name>
</gene>
<dbReference type="InterPro" id="IPR047951">
    <property type="entry name" value="Transpos_ISL3"/>
</dbReference>
<feature type="domain" description="Transposase IS204/IS1001/IS1096/IS1165 DDE" evidence="2">
    <location>
        <begin position="85"/>
        <end position="323"/>
    </location>
</feature>
<evidence type="ECO:0000259" key="3">
    <source>
        <dbReference type="Pfam" id="PF13542"/>
    </source>
</evidence>
<dbReference type="NCBIfam" id="NF033550">
    <property type="entry name" value="transpos_ISL3"/>
    <property type="match status" value="1"/>
</dbReference>
<dbReference type="Proteomes" id="UP000346198">
    <property type="component" value="Unassembled WGS sequence"/>
</dbReference>
<keyword evidence="5" id="KW-1185">Reference proteome</keyword>